<proteinExistence type="predicted"/>
<dbReference type="NCBIfam" id="TIGR04398">
    <property type="entry name" value="SLAP_DUP"/>
    <property type="match status" value="1"/>
</dbReference>
<dbReference type="RefSeq" id="WP_269922120.1">
    <property type="nucleotide sequence ID" value="NZ_JAMKBI010000007.1"/>
</dbReference>
<protein>
    <submittedName>
        <fullName evidence="1">SLAP domain-containing protein</fullName>
    </submittedName>
</protein>
<dbReference type="AlphaFoldDB" id="A0A9X3L9X7"/>
<organism evidence="1 2">
    <name type="scientific">Psychrobacillus psychrodurans</name>
    <dbReference type="NCBI Taxonomy" id="126157"/>
    <lineage>
        <taxon>Bacteria</taxon>
        <taxon>Bacillati</taxon>
        <taxon>Bacillota</taxon>
        <taxon>Bacilli</taxon>
        <taxon>Bacillales</taxon>
        <taxon>Bacillaceae</taxon>
        <taxon>Psychrobacillus</taxon>
    </lineage>
</organism>
<keyword evidence="2" id="KW-1185">Reference proteome</keyword>
<reference evidence="1" key="1">
    <citation type="submission" date="2022-05" db="EMBL/GenBank/DDBJ databases">
        <authorList>
            <person name="Colautti A."/>
            <person name="Iacumin L."/>
        </authorList>
    </citation>
    <scope>NUCLEOTIDE SEQUENCE</scope>
    <source>
        <strain evidence="1">DSM 30747</strain>
    </source>
</reference>
<gene>
    <name evidence="1" type="ORF">M9R61_11050</name>
</gene>
<sequence>MQNLQFESSWEKAIAIKDRELITEIFQDSNMIDGQIIRLVPIWEALNYKGEILITVLIHNFADIEQIFHKQKIAYIEKDTIIAEHTFTVPKLIIKPKTSMPWTFIFPVESLRMKEIDGNGKLELQTTP</sequence>
<dbReference type="InterPro" id="IPR030910">
    <property type="entry name" value="SLAP_dom"/>
</dbReference>
<dbReference type="EMBL" id="JAMKBI010000007">
    <property type="protein sequence ID" value="MCZ8533847.1"/>
    <property type="molecule type" value="Genomic_DNA"/>
</dbReference>
<accession>A0A9X3L9X7</accession>
<comment type="caution">
    <text evidence="1">The sequence shown here is derived from an EMBL/GenBank/DDBJ whole genome shotgun (WGS) entry which is preliminary data.</text>
</comment>
<evidence type="ECO:0000313" key="1">
    <source>
        <dbReference type="EMBL" id="MCZ8533847.1"/>
    </source>
</evidence>
<dbReference type="Proteomes" id="UP001152172">
    <property type="component" value="Unassembled WGS sequence"/>
</dbReference>
<evidence type="ECO:0000313" key="2">
    <source>
        <dbReference type="Proteomes" id="UP001152172"/>
    </source>
</evidence>
<name>A0A9X3L9X7_9BACI</name>